<proteinExistence type="predicted"/>
<feature type="region of interest" description="Disordered" evidence="1">
    <location>
        <begin position="1064"/>
        <end position="1107"/>
    </location>
</feature>
<protein>
    <submittedName>
        <fullName evidence="3">ELYS-bb domain-containing protein</fullName>
    </submittedName>
</protein>
<feature type="compositionally biased region" description="Acidic residues" evidence="1">
    <location>
        <begin position="1309"/>
        <end position="1318"/>
    </location>
</feature>
<feature type="region of interest" description="Disordered" evidence="1">
    <location>
        <begin position="1139"/>
        <end position="1452"/>
    </location>
</feature>
<feature type="compositionally biased region" description="Basic and acidic residues" evidence="1">
    <location>
        <begin position="1479"/>
        <end position="1495"/>
    </location>
</feature>
<feature type="compositionally biased region" description="Basic and acidic residues" evidence="1">
    <location>
        <begin position="1666"/>
        <end position="1677"/>
    </location>
</feature>
<evidence type="ECO:0000313" key="2">
    <source>
        <dbReference type="Proteomes" id="UP000095284"/>
    </source>
</evidence>
<dbReference type="Proteomes" id="UP000095284">
    <property type="component" value="Unplaced"/>
</dbReference>
<feature type="compositionally biased region" description="Basic and acidic residues" evidence="1">
    <location>
        <begin position="1215"/>
        <end position="1234"/>
    </location>
</feature>
<feature type="region of interest" description="Disordered" evidence="1">
    <location>
        <begin position="1471"/>
        <end position="1720"/>
    </location>
</feature>
<feature type="compositionally biased region" description="Acidic residues" evidence="1">
    <location>
        <begin position="1170"/>
        <end position="1180"/>
    </location>
</feature>
<reference evidence="3" key="1">
    <citation type="submission" date="2016-11" db="UniProtKB">
        <authorList>
            <consortium name="WormBaseParasite"/>
        </authorList>
    </citation>
    <scope>IDENTIFICATION</scope>
</reference>
<feature type="compositionally biased region" description="Acidic residues" evidence="1">
    <location>
        <begin position="1238"/>
        <end position="1249"/>
    </location>
</feature>
<feature type="compositionally biased region" description="Basic and acidic residues" evidence="1">
    <location>
        <begin position="1443"/>
        <end position="1452"/>
    </location>
</feature>
<feature type="compositionally biased region" description="Acidic residues" evidence="1">
    <location>
        <begin position="1258"/>
        <end position="1279"/>
    </location>
</feature>
<feature type="compositionally biased region" description="Polar residues" evidence="1">
    <location>
        <begin position="1145"/>
        <end position="1154"/>
    </location>
</feature>
<sequence>MRRAGFNGPISSVVQELRESEFKDDTFNLEEDAVTNGGFFNAKDLDKTYFFVFHNHHLTVYKKGCSARQSTVVLNYYFNDTASIMSVKYFRVNEKVDGALVAVRDVALDANYVSFISFQTKKQHKACLFNAKISHVHVCVDGVAIKETTGLSNGLAKYPHVLVVGGEESYAALFHMGVIPEEPCEDSAKFPSKCVSLIKPDEQGNVEYATDLRSGSFRKESAEVTSLCYVNERRVIAVGLSNGMVSLSSLKTGIVGYLYIGKLFEVLEMTWQDSVDDNDKCVFLWAYIRRTYDNQHVLCLFSNSGAVGNTEISWIRRFHYIIRDCSELVLLKAVILDKQQAAAIGLTDDVDGEDSLNTTNGPVEGYSSIMIFMYVESIDGAQVLKGCLFDLDAYYTKRMPAEPIPDRTPARQCGFLSFFKAPNNISFKPSDVLDGLVTGLTRFKRPASIEGHRDQLFYPSSLNFSMDILTTTKLCQMDVTCIQDQVVGQIERDIVEHFENPEHASSFLYALGLTNSLPDQNDIVMKSCIFRILLNNHYLGLLRIVTDTTIPKEILIFIDKWLFKELEACKSKLESEHSMIISEPLKNIPKTTFEYLTHSRSVFRRSSKIFSELANRFESLNLEQAALTRVKAHAKVASDFVLVASGYLFGIHTDFLRQTEENVEILNKLRLEFAKRSSMARHLDVKLEIHQILDEIYEANREEIEESLDVELGSEMYPPECFLNFFAILPLFNISEAAKLSIVGYFAKDLDLVDKHSDWNYFDRACSYFLNENMTSEKMKQMLDVWSSDYKLLTIGKLAETPGMVELKLLSDQDGEECIDEKDLMFMPCETHEEKVKLLELYSQLPFGVAKYNKDMICRKRYDLLVELPPKTDEFEPEFVKEVRLDLLKIKKQFPFAFSKNSFPPEILERCRQKGNEVPRMVLTASSGPAIIEIPSRKGLSGRMTQLNEDMNSLFPEEPIPIQFPSQDSEEKKENEGMVTPPSRHSYLLPQITPPSHRRTMTSTPVSVKTTTTPVRDREGVLLSSALRSKDMARIKKMTTPLSVRKRVSIFATNTTTRFRRTVLDPQTSTPVSGSMSTPPVTKRSPPKPTSILRRTGSTRSKAVSEQRIQFTKTKKIHHIPSNAENRRAQNAENSFTEFSKFDDSTASEMSQHSVDNEEPDRSLNFDEGNNSDDENDELYTQERAKESSPGMQDEEVSLSPREISPDENNLELSSEQKENVDRPQESKIDKENGSEETPAEGEEEEEIYENAPNPYGDYDDADSDDEEEKKEEEKEPEESVGTSGVNEEPAIDTTYTKPADATYSVIVENEDDQDEETERTYSFQEQQEDEVQNGVEGNEDDKRAEGGEQPVLSAPQNKAQTPEPVEHEVRSSPSRSPISRSPRLSPVKEIQITVVEESEPEFPTVSKIRSLSKSPVKEAAPSVEVVSEPTDVARRRSPRKSPARDPELTSEFEVHQKRIIEVKTAVRSVNEDGTSYEESERIEIREDIEVRENMEKDEEEEKGETNVEQANGKDTTEKNKAQAESTTEKFLKQTLIPTRRRGRPSRAAALQAQAKLEEEIQARNRRSSLRQAAAQRKTPENSATPEPEPSPKKRGRPSKVVIPEVEIAESLKRTRRASSASTKATASTKRTPKKRTESEETEEAPAAAVKRPRRNSGARNPVNEESLKEPKSRDHSPQSSIATSDTSRKSPNRRRTPSVTPSVASDDSTTLRRSPRLRK</sequence>
<feature type="region of interest" description="Disordered" evidence="1">
    <location>
        <begin position="964"/>
        <end position="1013"/>
    </location>
</feature>
<feature type="compositionally biased region" description="Polar residues" evidence="1">
    <location>
        <begin position="1065"/>
        <end position="1080"/>
    </location>
</feature>
<evidence type="ECO:0000313" key="3">
    <source>
        <dbReference type="WBParaSite" id="BXY_0368000.1"/>
    </source>
</evidence>
<feature type="compositionally biased region" description="Low complexity" evidence="1">
    <location>
        <begin position="1618"/>
        <end position="1630"/>
    </location>
</feature>
<feature type="compositionally biased region" description="Low complexity" evidence="1">
    <location>
        <begin position="1001"/>
        <end position="1013"/>
    </location>
</feature>
<feature type="compositionally biased region" description="Low complexity" evidence="1">
    <location>
        <begin position="1372"/>
        <end position="1386"/>
    </location>
</feature>
<accession>A0A1I7RSH6</accession>
<feature type="compositionally biased region" description="Polar residues" evidence="1">
    <location>
        <begin position="1698"/>
        <end position="1713"/>
    </location>
</feature>
<organism evidence="2 3">
    <name type="scientific">Bursaphelenchus xylophilus</name>
    <name type="common">Pinewood nematode worm</name>
    <name type="synonym">Aphelenchoides xylophilus</name>
    <dbReference type="NCBI Taxonomy" id="6326"/>
    <lineage>
        <taxon>Eukaryota</taxon>
        <taxon>Metazoa</taxon>
        <taxon>Ecdysozoa</taxon>
        <taxon>Nematoda</taxon>
        <taxon>Chromadorea</taxon>
        <taxon>Rhabditida</taxon>
        <taxon>Tylenchina</taxon>
        <taxon>Tylenchomorpha</taxon>
        <taxon>Aphelenchoidea</taxon>
        <taxon>Aphelenchoididae</taxon>
        <taxon>Bursaphelenchus</taxon>
    </lineage>
</organism>
<dbReference type="WBParaSite" id="BXY_0368000.1">
    <property type="protein sequence ID" value="BXY_0368000.1"/>
    <property type="gene ID" value="BXY_0368000"/>
</dbReference>
<feature type="compositionally biased region" description="Basic and acidic residues" evidence="1">
    <location>
        <begin position="1515"/>
        <end position="1532"/>
    </location>
</feature>
<name>A0A1I7RSH6_BURXY</name>
<feature type="compositionally biased region" description="Polar residues" evidence="1">
    <location>
        <begin position="1096"/>
        <end position="1107"/>
    </location>
</feature>
<evidence type="ECO:0000256" key="1">
    <source>
        <dbReference type="SAM" id="MobiDB-lite"/>
    </source>
</evidence>